<dbReference type="STRING" id="1805209.AUJ73_03960"/>
<gene>
    <name evidence="7" type="ORF">AUJ73_03960</name>
</gene>
<dbReference type="Proteomes" id="UP000183120">
    <property type="component" value="Unassembled WGS sequence"/>
</dbReference>
<proteinExistence type="inferred from homology"/>
<evidence type="ECO:0000313" key="8">
    <source>
        <dbReference type="Proteomes" id="UP000183120"/>
    </source>
</evidence>
<reference evidence="7 8" key="1">
    <citation type="journal article" date="2016" name="Environ. Microbiol.">
        <title>Genomic resolution of a cold subsurface aquifer community provides metabolic insights for novel microbes adapted to high CO concentrations.</title>
        <authorList>
            <person name="Probst A.J."/>
            <person name="Castelle C.J."/>
            <person name="Singh A."/>
            <person name="Brown C.T."/>
            <person name="Anantharaman K."/>
            <person name="Sharon I."/>
            <person name="Hug L.A."/>
            <person name="Burstein D."/>
            <person name="Emerson J.B."/>
            <person name="Thomas B.C."/>
            <person name="Banfield J.F."/>
        </authorList>
    </citation>
    <scope>NUCLEOTIDE SEQUENCE [LARGE SCALE GENOMIC DNA]</scope>
    <source>
        <strain evidence="7">CG1_02_37_22</strain>
    </source>
</reference>
<dbReference type="InterPro" id="IPR016181">
    <property type="entry name" value="Acyl_CoA_acyltransferase"/>
</dbReference>
<keyword evidence="6" id="KW-0961">Cell wall biogenesis/degradation</keyword>
<dbReference type="PANTHER" id="PTHR36174">
    <property type="entry name" value="LIPID II:GLYCINE GLYCYLTRANSFERASE"/>
    <property type="match status" value="1"/>
</dbReference>
<keyword evidence="2" id="KW-0808">Transferase</keyword>
<dbReference type="GO" id="GO:0008360">
    <property type="term" value="P:regulation of cell shape"/>
    <property type="evidence" value="ECO:0007669"/>
    <property type="project" value="UniProtKB-KW"/>
</dbReference>
<dbReference type="GO" id="GO:0009252">
    <property type="term" value="P:peptidoglycan biosynthetic process"/>
    <property type="evidence" value="ECO:0007669"/>
    <property type="project" value="UniProtKB-KW"/>
</dbReference>
<dbReference type="SUPFAM" id="SSF55729">
    <property type="entry name" value="Acyl-CoA N-acyltransferases (Nat)"/>
    <property type="match status" value="2"/>
</dbReference>
<comment type="similarity">
    <text evidence="1">Belongs to the FemABX family.</text>
</comment>
<sequence length="350" mass="41143">MKNDEIKSVDKKDKNRFDQIAPHPLQSWEWGEFRKKTGIEVIRLGRYQNEKLIEIAQLTIHQIPFTKNTIGYLPKSSLPSRNMLLSLSEIGKKYECIFIKLEPNLSISDIGKSRDDIFTYSDLPIYPSPHPLFTKYTFQLDLTLDENGLLAKMHPKTRYNIKIAKKHGVIVSEDNSEEAFQDYLKLTEETAVRQKFYAHDRKYHILMWETLKNAKIAHLLVASLKESKEEHILTTWIVFLFNNILYYPYGASSNKYRNVMASNLMMWETIRFGKSHGAKLFDMWGALGPNPSSEDQWFGFHRFKQGYGPKHVEFIGSYDLIINKNLYKLYNLTYRLRDIFLRIKANIRNI</sequence>
<evidence type="ECO:0000313" key="7">
    <source>
        <dbReference type="EMBL" id="OIO13350.1"/>
    </source>
</evidence>
<dbReference type="GO" id="GO:0016755">
    <property type="term" value="F:aminoacyltransferase activity"/>
    <property type="evidence" value="ECO:0007669"/>
    <property type="project" value="InterPro"/>
</dbReference>
<dbReference type="InterPro" id="IPR003447">
    <property type="entry name" value="FEMABX"/>
</dbReference>
<comment type="caution">
    <text evidence="7">The sequence shown here is derived from an EMBL/GenBank/DDBJ whole genome shotgun (WGS) entry which is preliminary data.</text>
</comment>
<dbReference type="GO" id="GO:0071555">
    <property type="term" value="P:cell wall organization"/>
    <property type="evidence" value="ECO:0007669"/>
    <property type="project" value="UniProtKB-KW"/>
</dbReference>
<dbReference type="InterPro" id="IPR050644">
    <property type="entry name" value="PG_Glycine_Bridge_Synth"/>
</dbReference>
<dbReference type="AlphaFoldDB" id="A0A1J4TSA3"/>
<evidence type="ECO:0000256" key="1">
    <source>
        <dbReference type="ARBA" id="ARBA00009943"/>
    </source>
</evidence>
<organism evidence="7 8">
    <name type="scientific">Candidatus Gottesmanbacteria bacterium CG1_02_37_22</name>
    <dbReference type="NCBI Taxonomy" id="1805209"/>
    <lineage>
        <taxon>Bacteria</taxon>
        <taxon>Candidatus Gottesmaniibacteriota</taxon>
    </lineage>
</organism>
<keyword evidence="5" id="KW-0012">Acyltransferase</keyword>
<dbReference type="PANTHER" id="PTHR36174:SF1">
    <property type="entry name" value="LIPID II:GLYCINE GLYCYLTRANSFERASE"/>
    <property type="match status" value="1"/>
</dbReference>
<keyword evidence="4" id="KW-0573">Peptidoglycan synthesis</keyword>
<name>A0A1J4TSA3_9BACT</name>
<evidence type="ECO:0008006" key="9">
    <source>
        <dbReference type="Google" id="ProtNLM"/>
    </source>
</evidence>
<protein>
    <recommendedName>
        <fullName evidence="9">Peptidoglycan bridge formation protein FemAB</fullName>
    </recommendedName>
</protein>
<evidence type="ECO:0000256" key="2">
    <source>
        <dbReference type="ARBA" id="ARBA00022679"/>
    </source>
</evidence>
<evidence type="ECO:0000256" key="5">
    <source>
        <dbReference type="ARBA" id="ARBA00023315"/>
    </source>
</evidence>
<dbReference type="Pfam" id="PF02388">
    <property type="entry name" value="FemAB"/>
    <property type="match status" value="2"/>
</dbReference>
<accession>A0A1J4TSA3</accession>
<dbReference type="Gene3D" id="3.40.630.30">
    <property type="match status" value="2"/>
</dbReference>
<evidence type="ECO:0000256" key="3">
    <source>
        <dbReference type="ARBA" id="ARBA00022960"/>
    </source>
</evidence>
<dbReference type="EMBL" id="MNUY01000061">
    <property type="protein sequence ID" value="OIO13350.1"/>
    <property type="molecule type" value="Genomic_DNA"/>
</dbReference>
<evidence type="ECO:0000256" key="4">
    <source>
        <dbReference type="ARBA" id="ARBA00022984"/>
    </source>
</evidence>
<keyword evidence="3" id="KW-0133">Cell shape</keyword>
<evidence type="ECO:0000256" key="6">
    <source>
        <dbReference type="ARBA" id="ARBA00023316"/>
    </source>
</evidence>
<dbReference type="PROSITE" id="PS51191">
    <property type="entry name" value="FEMABX"/>
    <property type="match status" value="1"/>
</dbReference>